<feature type="transmembrane region" description="Helical" evidence="8">
    <location>
        <begin position="346"/>
        <end position="366"/>
    </location>
</feature>
<dbReference type="InterPro" id="IPR036259">
    <property type="entry name" value="MFS_trans_sf"/>
</dbReference>
<dbReference type="GO" id="GO:0005886">
    <property type="term" value="C:plasma membrane"/>
    <property type="evidence" value="ECO:0007669"/>
    <property type="project" value="UniProtKB-SubCell"/>
</dbReference>
<keyword evidence="11" id="KW-1185">Reference proteome</keyword>
<dbReference type="EMBL" id="CP016076">
    <property type="protein sequence ID" value="APU16494.1"/>
    <property type="molecule type" value="Genomic_DNA"/>
</dbReference>
<reference evidence="11" key="1">
    <citation type="submission" date="2016-06" db="EMBL/GenBank/DDBJ databases">
        <title>Complete genome sequence of Actinoalloteichus fjordicus DSM 46855 (=ADI127-17), type strain of the new species Actinoalloteichus fjordicus.</title>
        <authorList>
            <person name="Ruckert C."/>
            <person name="Nouioui I."/>
            <person name="Willmese J."/>
            <person name="van Wezel G."/>
            <person name="Klenk H.-P."/>
            <person name="Kalinowski J."/>
            <person name="Zotchev S.B."/>
        </authorList>
    </citation>
    <scope>NUCLEOTIDE SEQUENCE [LARGE SCALE GENOMIC DNA]</scope>
    <source>
        <strain evidence="11">ADI127-7</strain>
    </source>
</reference>
<feature type="transmembrane region" description="Helical" evidence="8">
    <location>
        <begin position="79"/>
        <end position="99"/>
    </location>
</feature>
<dbReference type="Proteomes" id="UP000185511">
    <property type="component" value="Chromosome"/>
</dbReference>
<accession>A0AAC9LGL5</accession>
<protein>
    <submittedName>
        <fullName evidence="10">Na+/melibiose symporter-like transporter</fullName>
    </submittedName>
</protein>
<keyword evidence="4 8" id="KW-0812">Transmembrane</keyword>
<dbReference type="InterPro" id="IPR010290">
    <property type="entry name" value="TM_effector"/>
</dbReference>
<feature type="domain" description="Major facilitator superfamily (MFS) profile" evidence="9">
    <location>
        <begin position="45"/>
        <end position="434"/>
    </location>
</feature>
<dbReference type="PROSITE" id="PS50850">
    <property type="entry name" value="MFS"/>
    <property type="match status" value="1"/>
</dbReference>
<feature type="compositionally biased region" description="Polar residues" evidence="7">
    <location>
        <begin position="1"/>
        <end position="15"/>
    </location>
</feature>
<sequence length="445" mass="46525">MEFTQSICDTPSVTDAVTPEAPDTPAGRDPVAGPDPAGGRSLGRSYWQLWTSSGLSNLADGVLKVVLPLIAVRYTQSPALIAGLAIALTLPWLLFALPAGALVDRLDRRRAMLVANLVRAGLLGVLSICVGLDIASIWLLYVVAFGVGITETIYDTSAQSILPSVVARDQLSRANGRLYAAELTTNQFIGPPLGGLLMAAGAVIAVVTPAAAWLVAVGALLLVRGSFRPVRERRSTMRADIAEGLRFLWGNRILRTLASMTGVFNLATSATGAVFVLYAVGPGSPMGLSEPIFGLLLTSTAVGSLLGSFIAERVERRLGRARSLALSVIGGTVLVGIPAVTTHPVLIGAGFALGGATTVIWNVIVVSLRQRITPDRLLGRMNSAYRLLAWGTMPVGAVLGGVLAEVFGLRTVFAVMALVLFTLLVGMRILTDRAIDAAEQAGAPT</sequence>
<dbReference type="Gene3D" id="1.20.1250.20">
    <property type="entry name" value="MFS general substrate transporter like domains"/>
    <property type="match status" value="1"/>
</dbReference>
<keyword evidence="6 8" id="KW-0472">Membrane</keyword>
<dbReference type="Pfam" id="PF05977">
    <property type="entry name" value="MFS_3"/>
    <property type="match status" value="1"/>
</dbReference>
<dbReference type="PANTHER" id="PTHR23513">
    <property type="entry name" value="INTEGRAL MEMBRANE EFFLUX PROTEIN-RELATED"/>
    <property type="match status" value="1"/>
</dbReference>
<evidence type="ECO:0000256" key="1">
    <source>
        <dbReference type="ARBA" id="ARBA00004651"/>
    </source>
</evidence>
<feature type="transmembrane region" description="Helical" evidence="8">
    <location>
        <begin position="256"/>
        <end position="280"/>
    </location>
</feature>
<proteinExistence type="predicted"/>
<dbReference type="PANTHER" id="PTHR23513:SF6">
    <property type="entry name" value="MAJOR FACILITATOR SUPERFAMILY ASSOCIATED DOMAIN-CONTAINING PROTEIN"/>
    <property type="match status" value="1"/>
</dbReference>
<feature type="transmembrane region" description="Helical" evidence="8">
    <location>
        <begin position="412"/>
        <end position="430"/>
    </location>
</feature>
<dbReference type="CDD" id="cd06173">
    <property type="entry name" value="MFS_MefA_like"/>
    <property type="match status" value="1"/>
</dbReference>
<dbReference type="KEGG" id="acad:UA74_22380"/>
<keyword evidence="3" id="KW-1003">Cell membrane</keyword>
<dbReference type="InterPro" id="IPR020846">
    <property type="entry name" value="MFS_dom"/>
</dbReference>
<comment type="subcellular location">
    <subcellularLocation>
        <location evidence="1">Cell membrane</location>
        <topology evidence="1">Multi-pass membrane protein</topology>
    </subcellularLocation>
</comment>
<feature type="transmembrane region" description="Helical" evidence="8">
    <location>
        <begin position="323"/>
        <end position="340"/>
    </location>
</feature>
<name>A0AAC9LGL5_9PSEU</name>
<evidence type="ECO:0000256" key="3">
    <source>
        <dbReference type="ARBA" id="ARBA00022475"/>
    </source>
</evidence>
<dbReference type="SUPFAM" id="SSF103473">
    <property type="entry name" value="MFS general substrate transporter"/>
    <property type="match status" value="1"/>
</dbReference>
<feature type="transmembrane region" description="Helical" evidence="8">
    <location>
        <begin position="292"/>
        <end position="311"/>
    </location>
</feature>
<evidence type="ECO:0000259" key="9">
    <source>
        <dbReference type="PROSITE" id="PS50850"/>
    </source>
</evidence>
<feature type="transmembrane region" description="Helical" evidence="8">
    <location>
        <begin position="120"/>
        <end position="141"/>
    </location>
</feature>
<evidence type="ECO:0000256" key="5">
    <source>
        <dbReference type="ARBA" id="ARBA00022989"/>
    </source>
</evidence>
<evidence type="ECO:0000256" key="2">
    <source>
        <dbReference type="ARBA" id="ARBA00022448"/>
    </source>
</evidence>
<keyword evidence="2" id="KW-0813">Transport</keyword>
<organism evidence="10 11">
    <name type="scientific">Actinoalloteichus fjordicus</name>
    <dbReference type="NCBI Taxonomy" id="1612552"/>
    <lineage>
        <taxon>Bacteria</taxon>
        <taxon>Bacillati</taxon>
        <taxon>Actinomycetota</taxon>
        <taxon>Actinomycetes</taxon>
        <taxon>Pseudonocardiales</taxon>
        <taxon>Pseudonocardiaceae</taxon>
        <taxon>Actinoalloteichus</taxon>
    </lineage>
</organism>
<gene>
    <name evidence="10" type="ORF">UA74_22380</name>
</gene>
<evidence type="ECO:0000256" key="6">
    <source>
        <dbReference type="ARBA" id="ARBA00023136"/>
    </source>
</evidence>
<feature type="transmembrane region" description="Helical" evidence="8">
    <location>
        <begin position="196"/>
        <end position="223"/>
    </location>
</feature>
<evidence type="ECO:0000313" key="11">
    <source>
        <dbReference type="Proteomes" id="UP000185511"/>
    </source>
</evidence>
<evidence type="ECO:0000313" key="10">
    <source>
        <dbReference type="EMBL" id="APU16494.1"/>
    </source>
</evidence>
<evidence type="ECO:0000256" key="4">
    <source>
        <dbReference type="ARBA" id="ARBA00022692"/>
    </source>
</evidence>
<dbReference type="GO" id="GO:0022857">
    <property type="term" value="F:transmembrane transporter activity"/>
    <property type="evidence" value="ECO:0007669"/>
    <property type="project" value="InterPro"/>
</dbReference>
<feature type="region of interest" description="Disordered" evidence="7">
    <location>
        <begin position="1"/>
        <end position="39"/>
    </location>
</feature>
<keyword evidence="5 8" id="KW-1133">Transmembrane helix</keyword>
<dbReference type="AlphaFoldDB" id="A0AAC9LGL5"/>
<feature type="transmembrane region" description="Helical" evidence="8">
    <location>
        <begin position="387"/>
        <end position="406"/>
    </location>
</feature>
<evidence type="ECO:0000256" key="7">
    <source>
        <dbReference type="SAM" id="MobiDB-lite"/>
    </source>
</evidence>
<evidence type="ECO:0000256" key="8">
    <source>
        <dbReference type="SAM" id="Phobius"/>
    </source>
</evidence>